<dbReference type="Proteomes" id="UP001527052">
    <property type="component" value="Unassembled WGS sequence"/>
</dbReference>
<feature type="domain" description="DUF5643" evidence="2">
    <location>
        <begin position="234"/>
        <end position="349"/>
    </location>
</feature>
<dbReference type="Gene3D" id="2.60.40.1630">
    <property type="entry name" value="bacillus anthracis domain"/>
    <property type="match status" value="1"/>
</dbReference>
<keyword evidence="4" id="KW-1185">Reference proteome</keyword>
<comment type="caution">
    <text evidence="3">The sequence shown here is derived from an EMBL/GenBank/DDBJ whole genome shotgun (WGS) entry which is preliminary data.</text>
</comment>
<dbReference type="Pfam" id="PF18705">
    <property type="entry name" value="DUF5643"/>
    <property type="match status" value="1"/>
</dbReference>
<evidence type="ECO:0000313" key="4">
    <source>
        <dbReference type="Proteomes" id="UP001527052"/>
    </source>
</evidence>
<accession>A0ABT4EX32</accession>
<organism evidence="3 4">
    <name type="scientific">Lysinibacillus xylanilyticus</name>
    <dbReference type="NCBI Taxonomy" id="582475"/>
    <lineage>
        <taxon>Bacteria</taxon>
        <taxon>Bacillati</taxon>
        <taxon>Bacillota</taxon>
        <taxon>Bacilli</taxon>
        <taxon>Bacillales</taxon>
        <taxon>Bacillaceae</taxon>
        <taxon>Lysinibacillus</taxon>
    </lineage>
</organism>
<protein>
    <submittedName>
        <fullName evidence="3">DUF4179 domain-containing protein</fullName>
    </submittedName>
</protein>
<evidence type="ECO:0000313" key="3">
    <source>
        <dbReference type="EMBL" id="MCY9548764.1"/>
    </source>
</evidence>
<dbReference type="RefSeq" id="WP_268638793.1">
    <property type="nucleotide sequence ID" value="NZ_JAMDLZ010000033.1"/>
</dbReference>
<dbReference type="Pfam" id="PF13786">
    <property type="entry name" value="DUF4179"/>
    <property type="match status" value="1"/>
</dbReference>
<evidence type="ECO:0000259" key="1">
    <source>
        <dbReference type="Pfam" id="PF13786"/>
    </source>
</evidence>
<reference evidence="3 4" key="1">
    <citation type="submission" date="2022-05" db="EMBL/GenBank/DDBJ databases">
        <title>Genome Sequencing of Bee-Associated Microbes.</title>
        <authorList>
            <person name="Dunlap C."/>
        </authorList>
    </citation>
    <scope>NUCLEOTIDE SEQUENCE [LARGE SCALE GENOMIC DNA]</scope>
    <source>
        <strain evidence="3 4">NRRL BD-083</strain>
    </source>
</reference>
<feature type="domain" description="DUF4179" evidence="1">
    <location>
        <begin position="39"/>
        <end position="131"/>
    </location>
</feature>
<proteinExistence type="predicted"/>
<dbReference type="EMBL" id="JAMDLZ010000033">
    <property type="protein sequence ID" value="MCY9548764.1"/>
    <property type="molecule type" value="Genomic_DNA"/>
</dbReference>
<evidence type="ECO:0000259" key="2">
    <source>
        <dbReference type="Pfam" id="PF18705"/>
    </source>
</evidence>
<name>A0ABT4EX32_9BACI</name>
<dbReference type="InterPro" id="IPR040680">
    <property type="entry name" value="DUF5643"/>
</dbReference>
<sequence>MKKLYKQFNHLKIDMNMDPMEVSTLEKERIKRNVMKVNKKKHLTRSFVAAAVFLVASSISIGYAFPTFAANIPVVGNIFGLFVDDQKYVFEKHDEYSTSIGTTQESNDVEVTVTDAVYDGENITIAYTIKSEKKLGERPILEGEITADEFENRYEHSGFDNHYIVKKINDKEYAVLYIYELIKGPKPEKVQITFQGNKIVDLNNGNNAIAGDWSFEFTLAKLASETKVFEKGSIITEAEGTEVIVREITETPVSTTLKISELVDMASIVKEEEEWRGVLIEYKVSDDLGNVYNIVHHRGTGHSTDFNDLSGNQARITTNRFDEKATSIMITPVVGIYKMKDSDGALELIKEPYAIEPIIVPIK</sequence>
<dbReference type="Gene3D" id="2.60.40.1640">
    <property type="entry name" value="Conserved domain protein"/>
    <property type="match status" value="1"/>
</dbReference>
<gene>
    <name evidence="3" type="ORF">M5W82_17725</name>
</gene>
<dbReference type="InterPro" id="IPR025436">
    <property type="entry name" value="DUF4179"/>
</dbReference>